<evidence type="ECO:0000256" key="1">
    <source>
        <dbReference type="ARBA" id="ARBA00004123"/>
    </source>
</evidence>
<evidence type="ECO:0000256" key="7">
    <source>
        <dbReference type="SAM" id="Phobius"/>
    </source>
</evidence>
<feature type="domain" description="MADS-box" evidence="8">
    <location>
        <begin position="8"/>
        <end position="68"/>
    </location>
</feature>
<evidence type="ECO:0000256" key="2">
    <source>
        <dbReference type="ARBA" id="ARBA00023015"/>
    </source>
</evidence>
<dbReference type="InterPro" id="IPR002100">
    <property type="entry name" value="TF_MADSbox"/>
</dbReference>
<dbReference type="FunCoup" id="K4AJ95">
    <property type="interactions" value="19"/>
</dbReference>
<dbReference type="GO" id="GO:0006357">
    <property type="term" value="P:regulation of transcription by RNA polymerase II"/>
    <property type="evidence" value="ECO:0000318"/>
    <property type="project" value="GO_Central"/>
</dbReference>
<dbReference type="Proteomes" id="UP000004995">
    <property type="component" value="Unassembled WGS sequence"/>
</dbReference>
<keyword evidence="5" id="KW-0539">Nucleus</keyword>
<evidence type="ECO:0000256" key="6">
    <source>
        <dbReference type="SAM" id="MobiDB-lite"/>
    </source>
</evidence>
<dbReference type="PANTHER" id="PTHR11945">
    <property type="entry name" value="MADS BOX PROTEIN"/>
    <property type="match status" value="1"/>
</dbReference>
<evidence type="ECO:0000256" key="3">
    <source>
        <dbReference type="ARBA" id="ARBA00023125"/>
    </source>
</evidence>
<dbReference type="Pfam" id="PF00319">
    <property type="entry name" value="SRF-TF"/>
    <property type="match status" value="1"/>
</dbReference>
<name>K4AJ95_SETIT</name>
<keyword evidence="4" id="KW-0804">Transcription</keyword>
<comment type="subcellular location">
    <subcellularLocation>
        <location evidence="1">Nucleus</location>
    </subcellularLocation>
</comment>
<dbReference type="GO" id="GO:0005634">
    <property type="term" value="C:nucleus"/>
    <property type="evidence" value="ECO:0007669"/>
    <property type="project" value="UniProtKB-SubCell"/>
</dbReference>
<keyword evidence="7" id="KW-0812">Transmembrane</keyword>
<keyword evidence="3" id="KW-0238">DNA-binding</keyword>
<dbReference type="GO" id="GO:0046983">
    <property type="term" value="F:protein dimerization activity"/>
    <property type="evidence" value="ECO:0007669"/>
    <property type="project" value="InterPro"/>
</dbReference>
<dbReference type="PANTHER" id="PTHR11945:SF629">
    <property type="entry name" value="OS02G0164450 PROTEIN"/>
    <property type="match status" value="1"/>
</dbReference>
<dbReference type="GO" id="GO:0045944">
    <property type="term" value="P:positive regulation of transcription by RNA polymerase II"/>
    <property type="evidence" value="ECO:0007669"/>
    <property type="project" value="InterPro"/>
</dbReference>
<keyword evidence="10" id="KW-1185">Reference proteome</keyword>
<dbReference type="PRINTS" id="PR00404">
    <property type="entry name" value="MADSDOMAIN"/>
</dbReference>
<dbReference type="Gramene" id="KQK90764">
    <property type="protein sequence ID" value="KQK90764"/>
    <property type="gene ID" value="SETIT_038960mg"/>
</dbReference>
<dbReference type="InterPro" id="IPR036879">
    <property type="entry name" value="TF_MADSbox_sf"/>
</dbReference>
<dbReference type="Gene3D" id="3.40.1810.10">
    <property type="entry name" value="Transcription factor, MADS-box"/>
    <property type="match status" value="1"/>
</dbReference>
<dbReference type="SUPFAM" id="SSF55455">
    <property type="entry name" value="SRF-like"/>
    <property type="match status" value="1"/>
</dbReference>
<dbReference type="CDD" id="cd00265">
    <property type="entry name" value="MADS_MEF2_like"/>
    <property type="match status" value="1"/>
</dbReference>
<dbReference type="GO" id="GO:0000981">
    <property type="term" value="F:DNA-binding transcription factor activity, RNA polymerase II-specific"/>
    <property type="evidence" value="ECO:0000318"/>
    <property type="project" value="GO_Central"/>
</dbReference>
<dbReference type="InterPro" id="IPR033896">
    <property type="entry name" value="MEF2-like_N"/>
</dbReference>
<evidence type="ECO:0000313" key="9">
    <source>
        <dbReference type="EnsemblPlants" id="KQK90764"/>
    </source>
</evidence>
<keyword evidence="2" id="KW-0805">Transcription regulation</keyword>
<dbReference type="EnsemblPlants" id="KQK90764">
    <property type="protein sequence ID" value="KQK90764"/>
    <property type="gene ID" value="SETIT_038960mg"/>
</dbReference>
<sequence length="245" mass="27301">MVKGKTSMGRQKIEMKKIESEEARSVCFSKRRAGMCKKAAELSILCGAMVAIVVFSPSGRPFSFGSPSFKAVYNRFRTLIDPAISGESCDGSSEETNTTHELLEYSELEQSIEGEKKRKKRLDETIIERDIDARVMDLLTTEVYSSGLDDLQEFHKKLVAIQDIVKEKIKQVMQEERHPTRPYPPTFIDLVSKYMLDMQIDTHISSTTLNSNHTAADGLDVNGPSTSSVHAVGTSVNYPSNQLDG</sequence>
<feature type="transmembrane region" description="Helical" evidence="7">
    <location>
        <begin position="39"/>
        <end position="58"/>
    </location>
</feature>
<dbReference type="HOGENOM" id="CLU_053053_5_6_1"/>
<evidence type="ECO:0000256" key="5">
    <source>
        <dbReference type="ARBA" id="ARBA00023242"/>
    </source>
</evidence>
<organism evidence="9 10">
    <name type="scientific">Setaria italica</name>
    <name type="common">Foxtail millet</name>
    <name type="synonym">Panicum italicum</name>
    <dbReference type="NCBI Taxonomy" id="4555"/>
    <lineage>
        <taxon>Eukaryota</taxon>
        <taxon>Viridiplantae</taxon>
        <taxon>Streptophyta</taxon>
        <taxon>Embryophyta</taxon>
        <taxon>Tracheophyta</taxon>
        <taxon>Spermatophyta</taxon>
        <taxon>Magnoliopsida</taxon>
        <taxon>Liliopsida</taxon>
        <taxon>Poales</taxon>
        <taxon>Poaceae</taxon>
        <taxon>PACMAD clade</taxon>
        <taxon>Panicoideae</taxon>
        <taxon>Panicodae</taxon>
        <taxon>Paniceae</taxon>
        <taxon>Cenchrinae</taxon>
        <taxon>Setaria</taxon>
    </lineage>
</organism>
<dbReference type="eggNOG" id="KOG0014">
    <property type="taxonomic scope" value="Eukaryota"/>
</dbReference>
<evidence type="ECO:0000259" key="8">
    <source>
        <dbReference type="PROSITE" id="PS50066"/>
    </source>
</evidence>
<accession>K4AJ95</accession>
<proteinExistence type="predicted"/>
<evidence type="ECO:0000313" key="10">
    <source>
        <dbReference type="Proteomes" id="UP000004995"/>
    </source>
</evidence>
<feature type="region of interest" description="Disordered" evidence="6">
    <location>
        <begin position="215"/>
        <end position="245"/>
    </location>
</feature>
<dbReference type="OMA" id="TNTTHEL"/>
<reference evidence="9" key="2">
    <citation type="submission" date="2018-08" db="UniProtKB">
        <authorList>
            <consortium name="EnsemblPlants"/>
        </authorList>
    </citation>
    <scope>IDENTIFICATION</scope>
    <source>
        <strain evidence="9">Yugu1</strain>
    </source>
</reference>
<dbReference type="FunFam" id="3.40.1810.10:FF:000006">
    <property type="entry name" value="Agamous-like MADS-box protein AGL62"/>
    <property type="match status" value="1"/>
</dbReference>
<gene>
    <name evidence="9" type="primary">LOC101771635</name>
</gene>
<dbReference type="InParanoid" id="K4AJ95"/>
<keyword evidence="7" id="KW-0472">Membrane</keyword>
<feature type="compositionally biased region" description="Polar residues" evidence="6">
    <location>
        <begin position="223"/>
        <end position="245"/>
    </location>
</feature>
<dbReference type="PROSITE" id="PS50066">
    <property type="entry name" value="MADS_BOX_2"/>
    <property type="match status" value="1"/>
</dbReference>
<dbReference type="AlphaFoldDB" id="K4AJ95"/>
<dbReference type="STRING" id="4555.K4AJ95"/>
<evidence type="ECO:0000256" key="4">
    <source>
        <dbReference type="ARBA" id="ARBA00023163"/>
    </source>
</evidence>
<reference evidence="10" key="1">
    <citation type="journal article" date="2012" name="Nat. Biotechnol.">
        <title>Reference genome sequence of the model plant Setaria.</title>
        <authorList>
            <person name="Bennetzen J.L."/>
            <person name="Schmutz J."/>
            <person name="Wang H."/>
            <person name="Percifield R."/>
            <person name="Hawkins J."/>
            <person name="Pontaroli A.C."/>
            <person name="Estep M."/>
            <person name="Feng L."/>
            <person name="Vaughn J.N."/>
            <person name="Grimwood J."/>
            <person name="Jenkins J."/>
            <person name="Barry K."/>
            <person name="Lindquist E."/>
            <person name="Hellsten U."/>
            <person name="Deshpande S."/>
            <person name="Wang X."/>
            <person name="Wu X."/>
            <person name="Mitros T."/>
            <person name="Triplett J."/>
            <person name="Yang X."/>
            <person name="Ye C.Y."/>
            <person name="Mauro-Herrera M."/>
            <person name="Wang L."/>
            <person name="Li P."/>
            <person name="Sharma M."/>
            <person name="Sharma R."/>
            <person name="Ronald P.C."/>
            <person name="Panaud O."/>
            <person name="Kellogg E.A."/>
            <person name="Brutnell T.P."/>
            <person name="Doust A.N."/>
            <person name="Tuskan G.A."/>
            <person name="Rokhsar D."/>
            <person name="Devos K.M."/>
        </authorList>
    </citation>
    <scope>NUCLEOTIDE SEQUENCE [LARGE SCALE GENOMIC DNA]</scope>
    <source>
        <strain evidence="10">cv. Yugu1</strain>
    </source>
</reference>
<dbReference type="GO" id="GO:0000978">
    <property type="term" value="F:RNA polymerase II cis-regulatory region sequence-specific DNA binding"/>
    <property type="evidence" value="ECO:0000318"/>
    <property type="project" value="GO_Central"/>
</dbReference>
<dbReference type="EMBL" id="AGNK02005978">
    <property type="status" value="NOT_ANNOTATED_CDS"/>
    <property type="molecule type" value="Genomic_DNA"/>
</dbReference>
<protein>
    <recommendedName>
        <fullName evidence="8">MADS-box domain-containing protein</fullName>
    </recommendedName>
</protein>
<keyword evidence="7" id="KW-1133">Transmembrane helix</keyword>
<dbReference type="SMART" id="SM00432">
    <property type="entry name" value="MADS"/>
    <property type="match status" value="1"/>
</dbReference>